<dbReference type="InterPro" id="IPR032698">
    <property type="entry name" value="SirB1_N"/>
</dbReference>
<dbReference type="OrthoDB" id="28868at2759"/>
<dbReference type="AlphaFoldDB" id="S8DEG5"/>
<feature type="non-terminal residue" evidence="2">
    <location>
        <position position="202"/>
    </location>
</feature>
<sequence length="202" mass="22452">APAAFVWRYSPYSFSSDYYTKILGAARENFTREISFPSKDQDVSLAKALLHVGTEDEAFLALNREIDKRYFLEEHGDVEGRRGGGEPASDGEKNVEGWLQELDSLAGEAEGELVSRDIGCHTGGEIIEAVNKVLFESRGFKRSTVPLDPKCSYLHSALRYGLASAIMLSVIYIEVCRRLRLTIVGSRVGEEFLIWPSTGNPE</sequence>
<evidence type="ECO:0000259" key="1">
    <source>
        <dbReference type="Pfam" id="PF13369"/>
    </source>
</evidence>
<comment type="caution">
    <text evidence="2">The sequence shown here is derived from an EMBL/GenBank/DDBJ whole genome shotgun (WGS) entry which is preliminary data.</text>
</comment>
<dbReference type="PANTHER" id="PTHR31350:SF30">
    <property type="entry name" value="TRANSGLUTAMINASE FAMILY PROTEIN"/>
    <property type="match status" value="1"/>
</dbReference>
<dbReference type="EMBL" id="AUSU01007035">
    <property type="protein sequence ID" value="EPS61173.1"/>
    <property type="molecule type" value="Genomic_DNA"/>
</dbReference>
<keyword evidence="3" id="KW-1185">Reference proteome</keyword>
<dbReference type="Pfam" id="PF13369">
    <property type="entry name" value="Transglut_core2"/>
    <property type="match status" value="1"/>
</dbReference>
<protein>
    <recommendedName>
        <fullName evidence="1">Protein SirB1 N-terminal domain-containing protein</fullName>
    </recommendedName>
</protein>
<proteinExistence type="predicted"/>
<name>S8DEG5_9LAMI</name>
<reference evidence="2 3" key="1">
    <citation type="journal article" date="2013" name="BMC Genomics">
        <title>The miniature genome of a carnivorous plant Genlisea aurea contains a low number of genes and short non-coding sequences.</title>
        <authorList>
            <person name="Leushkin E.V."/>
            <person name="Sutormin R.A."/>
            <person name="Nabieva E.R."/>
            <person name="Penin A.A."/>
            <person name="Kondrashov A.S."/>
            <person name="Logacheva M.D."/>
        </authorList>
    </citation>
    <scope>NUCLEOTIDE SEQUENCE [LARGE SCALE GENOMIC DNA]</scope>
</reference>
<feature type="non-terminal residue" evidence="2">
    <location>
        <position position="1"/>
    </location>
</feature>
<evidence type="ECO:0000313" key="2">
    <source>
        <dbReference type="EMBL" id="EPS61173.1"/>
    </source>
</evidence>
<dbReference type="PANTHER" id="PTHR31350">
    <property type="entry name" value="SI:DKEY-261L7.2"/>
    <property type="match status" value="1"/>
</dbReference>
<accession>S8DEG5</accession>
<dbReference type="Proteomes" id="UP000015453">
    <property type="component" value="Unassembled WGS sequence"/>
</dbReference>
<feature type="domain" description="Protein SirB1 N-terminal" evidence="1">
    <location>
        <begin position="98"/>
        <end position="197"/>
    </location>
</feature>
<evidence type="ECO:0000313" key="3">
    <source>
        <dbReference type="Proteomes" id="UP000015453"/>
    </source>
</evidence>
<gene>
    <name evidence="2" type="ORF">M569_13626</name>
</gene>
<organism evidence="2 3">
    <name type="scientific">Genlisea aurea</name>
    <dbReference type="NCBI Taxonomy" id="192259"/>
    <lineage>
        <taxon>Eukaryota</taxon>
        <taxon>Viridiplantae</taxon>
        <taxon>Streptophyta</taxon>
        <taxon>Embryophyta</taxon>
        <taxon>Tracheophyta</taxon>
        <taxon>Spermatophyta</taxon>
        <taxon>Magnoliopsida</taxon>
        <taxon>eudicotyledons</taxon>
        <taxon>Gunneridae</taxon>
        <taxon>Pentapetalae</taxon>
        <taxon>asterids</taxon>
        <taxon>lamiids</taxon>
        <taxon>Lamiales</taxon>
        <taxon>Lentibulariaceae</taxon>
        <taxon>Genlisea</taxon>
    </lineage>
</organism>